<feature type="compositionally biased region" description="Basic residues" evidence="1">
    <location>
        <begin position="127"/>
        <end position="143"/>
    </location>
</feature>
<gene>
    <name evidence="2" type="ORF">M513_10011</name>
    <name evidence="3" type="ORF">M514_10011</name>
</gene>
<dbReference type="AlphaFoldDB" id="A0A085NHA4"/>
<feature type="region of interest" description="Disordered" evidence="1">
    <location>
        <begin position="37"/>
        <end position="143"/>
    </location>
</feature>
<reference evidence="3 4" key="1">
    <citation type="journal article" date="2014" name="Nat. Genet.">
        <title>Genome and transcriptome of the porcine whipworm Trichuris suis.</title>
        <authorList>
            <person name="Jex A.R."/>
            <person name="Nejsum P."/>
            <person name="Schwarz E.M."/>
            <person name="Hu L."/>
            <person name="Young N.D."/>
            <person name="Hall R.S."/>
            <person name="Korhonen P.K."/>
            <person name="Liao S."/>
            <person name="Thamsborg S."/>
            <person name="Xia J."/>
            <person name="Xu P."/>
            <person name="Wang S."/>
            <person name="Scheerlinck J.P."/>
            <person name="Hofmann A."/>
            <person name="Sternberg P.W."/>
            <person name="Wang J."/>
            <person name="Gasser R.B."/>
        </authorList>
    </citation>
    <scope>NUCLEOTIDE SEQUENCE [LARGE SCALE GENOMIC DNA]</scope>
    <source>
        <strain evidence="3">DCEP-RM93F</strain>
        <strain evidence="2">DCEP-RM93M</strain>
    </source>
</reference>
<evidence type="ECO:0000313" key="3">
    <source>
        <dbReference type="EMBL" id="KFD68850.1"/>
    </source>
</evidence>
<evidence type="ECO:0000313" key="2">
    <source>
        <dbReference type="EMBL" id="KFD49069.1"/>
    </source>
</evidence>
<dbReference type="Proteomes" id="UP000030758">
    <property type="component" value="Unassembled WGS sequence"/>
</dbReference>
<accession>A0A085NHA4</accession>
<feature type="compositionally biased region" description="Basic residues" evidence="1">
    <location>
        <begin position="37"/>
        <end position="77"/>
    </location>
</feature>
<evidence type="ECO:0000313" key="4">
    <source>
        <dbReference type="Proteomes" id="UP000030764"/>
    </source>
</evidence>
<keyword evidence="4" id="KW-1185">Reference proteome</keyword>
<name>A0A085NHA4_9BILA</name>
<organism evidence="3">
    <name type="scientific">Trichuris suis</name>
    <name type="common">pig whipworm</name>
    <dbReference type="NCBI Taxonomy" id="68888"/>
    <lineage>
        <taxon>Eukaryota</taxon>
        <taxon>Metazoa</taxon>
        <taxon>Ecdysozoa</taxon>
        <taxon>Nematoda</taxon>
        <taxon>Enoplea</taxon>
        <taxon>Dorylaimia</taxon>
        <taxon>Trichinellida</taxon>
        <taxon>Trichuridae</taxon>
        <taxon>Trichuris</taxon>
    </lineage>
</organism>
<sequence length="143" mass="16728">MTYIFVLVEAFSCHSAKMTHNGSQADVPSVPNIRTSRRANRDRRRKRHLRKQKKHMIRRLNRKKINRMRKRLSRKAKRQTDTTNEQMDVDLLIPTDNVGQPADDGDMKESINSQPVVECSPVTKDAKRTKRKKGKQYKSKSLK</sequence>
<dbReference type="EMBL" id="KL367500">
    <property type="protein sequence ID" value="KFD68850.1"/>
    <property type="molecule type" value="Genomic_DNA"/>
</dbReference>
<protein>
    <submittedName>
        <fullName evidence="3">Uncharacterized protein</fullName>
    </submittedName>
</protein>
<dbReference type="EMBL" id="KL363278">
    <property type="protein sequence ID" value="KFD49069.1"/>
    <property type="molecule type" value="Genomic_DNA"/>
</dbReference>
<evidence type="ECO:0000256" key="1">
    <source>
        <dbReference type="SAM" id="MobiDB-lite"/>
    </source>
</evidence>
<dbReference type="Proteomes" id="UP000030764">
    <property type="component" value="Unassembled WGS sequence"/>
</dbReference>
<proteinExistence type="predicted"/>